<evidence type="ECO:0000256" key="17">
    <source>
        <dbReference type="ARBA" id="ARBA00031360"/>
    </source>
</evidence>
<evidence type="ECO:0000313" key="24">
    <source>
        <dbReference type="Proteomes" id="UP000887568"/>
    </source>
</evidence>
<evidence type="ECO:0000313" key="23">
    <source>
        <dbReference type="EnsemblMetazoa" id="XP_038045475.1"/>
    </source>
</evidence>
<dbReference type="InterPro" id="IPR002048">
    <property type="entry name" value="EF_hand_dom"/>
</dbReference>
<feature type="coiled-coil region" evidence="19">
    <location>
        <begin position="500"/>
        <end position="535"/>
    </location>
</feature>
<evidence type="ECO:0000256" key="5">
    <source>
        <dbReference type="ARBA" id="ARBA00022449"/>
    </source>
</evidence>
<evidence type="ECO:0000256" key="14">
    <source>
        <dbReference type="ARBA" id="ARBA00023065"/>
    </source>
</evidence>
<dbReference type="OMA" id="HGFRHLH"/>
<keyword evidence="10" id="KW-0106">Calcium</keyword>
<evidence type="ECO:0000259" key="22">
    <source>
        <dbReference type="PROSITE" id="PS51758"/>
    </source>
</evidence>
<evidence type="ECO:0000256" key="15">
    <source>
        <dbReference type="ARBA" id="ARBA00023128"/>
    </source>
</evidence>
<feature type="domain" description="EF-hand" evidence="21">
    <location>
        <begin position="720"/>
        <end position="755"/>
    </location>
</feature>
<evidence type="ECO:0000256" key="13">
    <source>
        <dbReference type="ARBA" id="ARBA00023054"/>
    </source>
</evidence>
<dbReference type="GO" id="GO:0005743">
    <property type="term" value="C:mitochondrial inner membrane"/>
    <property type="evidence" value="ECO:0007669"/>
    <property type="project" value="UniProtKB-SubCell"/>
</dbReference>
<keyword evidence="16 20" id="KW-0472">Membrane</keyword>
<evidence type="ECO:0000256" key="10">
    <source>
        <dbReference type="ARBA" id="ARBA00022837"/>
    </source>
</evidence>
<evidence type="ECO:0000256" key="8">
    <source>
        <dbReference type="ARBA" id="ARBA00022723"/>
    </source>
</evidence>
<dbReference type="CTD" id="3954"/>
<organism evidence="23 24">
    <name type="scientific">Patiria miniata</name>
    <name type="common">Bat star</name>
    <name type="synonym">Asterina miniata</name>
    <dbReference type="NCBI Taxonomy" id="46514"/>
    <lineage>
        <taxon>Eukaryota</taxon>
        <taxon>Metazoa</taxon>
        <taxon>Echinodermata</taxon>
        <taxon>Eleutherozoa</taxon>
        <taxon>Asterozoa</taxon>
        <taxon>Asteroidea</taxon>
        <taxon>Valvatacea</taxon>
        <taxon>Valvatida</taxon>
        <taxon>Asterinidae</taxon>
        <taxon>Patiria</taxon>
    </lineage>
</organism>
<dbReference type="PANTHER" id="PTHR14009">
    <property type="entry name" value="LEUCINE ZIPPER-EF-HAND CONTAINING TRANSMEMBRANE PROTEIN"/>
    <property type="match status" value="1"/>
</dbReference>
<keyword evidence="8" id="KW-0479">Metal-binding</keyword>
<dbReference type="GO" id="GO:0030003">
    <property type="term" value="P:intracellular monoatomic cation homeostasis"/>
    <property type="evidence" value="ECO:0007669"/>
    <property type="project" value="TreeGrafter"/>
</dbReference>
<keyword evidence="13 19" id="KW-0175">Coiled coil</keyword>
<dbReference type="OrthoDB" id="624114at2759"/>
<evidence type="ECO:0000256" key="12">
    <source>
        <dbReference type="ARBA" id="ARBA00022989"/>
    </source>
</evidence>
<accession>A0A913Z427</accession>
<dbReference type="RefSeq" id="XP_038045475.1">
    <property type="nucleotide sequence ID" value="XM_038189547.1"/>
</dbReference>
<dbReference type="GO" id="GO:0005509">
    <property type="term" value="F:calcium ion binding"/>
    <property type="evidence" value="ECO:0007669"/>
    <property type="project" value="InterPro"/>
</dbReference>
<reference evidence="23" key="1">
    <citation type="submission" date="2022-11" db="UniProtKB">
        <authorList>
            <consortium name="EnsemblMetazoa"/>
        </authorList>
    </citation>
    <scope>IDENTIFICATION</scope>
</reference>
<name>A0A913Z427_PATMI</name>
<keyword evidence="9" id="KW-0999">Mitochondrion inner membrane</keyword>
<keyword evidence="4" id="KW-0813">Transport</keyword>
<dbReference type="GeneID" id="119720040"/>
<evidence type="ECO:0000256" key="9">
    <source>
        <dbReference type="ARBA" id="ARBA00022792"/>
    </source>
</evidence>
<dbReference type="SUPFAM" id="SSF47473">
    <property type="entry name" value="EF-hand"/>
    <property type="match status" value="1"/>
</dbReference>
<dbReference type="Pfam" id="PF07766">
    <property type="entry name" value="LETM1_RBD"/>
    <property type="match status" value="1"/>
</dbReference>
<keyword evidence="6" id="KW-0109">Calcium transport</keyword>
<evidence type="ECO:0000256" key="20">
    <source>
        <dbReference type="SAM" id="Phobius"/>
    </source>
</evidence>
<dbReference type="InterPro" id="IPR011992">
    <property type="entry name" value="EF-hand-dom_pair"/>
</dbReference>
<keyword evidence="7 20" id="KW-0812">Transmembrane</keyword>
<evidence type="ECO:0000259" key="21">
    <source>
        <dbReference type="PROSITE" id="PS50222"/>
    </source>
</evidence>
<keyword evidence="5" id="KW-0050">Antiport</keyword>
<dbReference type="GO" id="GO:0043022">
    <property type="term" value="F:ribosome binding"/>
    <property type="evidence" value="ECO:0007669"/>
    <property type="project" value="InterPro"/>
</dbReference>
<comment type="subcellular location">
    <subcellularLocation>
        <location evidence="1">Mitochondrion inner membrane</location>
        <topology evidence="1">Single-pass membrane protein</topology>
    </subcellularLocation>
</comment>
<comment type="similarity">
    <text evidence="2">Belongs to the LETM1 family.</text>
</comment>
<dbReference type="InterPro" id="IPR033122">
    <property type="entry name" value="LETM1-like_RBD"/>
</dbReference>
<evidence type="ECO:0000256" key="6">
    <source>
        <dbReference type="ARBA" id="ARBA00022568"/>
    </source>
</evidence>
<dbReference type="GO" id="GO:0015297">
    <property type="term" value="F:antiporter activity"/>
    <property type="evidence" value="ECO:0007669"/>
    <property type="project" value="UniProtKB-KW"/>
</dbReference>
<dbReference type="Proteomes" id="UP000887568">
    <property type="component" value="Unplaced"/>
</dbReference>
<feature type="coiled-coil region" evidence="19">
    <location>
        <begin position="770"/>
        <end position="797"/>
    </location>
</feature>
<evidence type="ECO:0000256" key="3">
    <source>
        <dbReference type="ARBA" id="ARBA00020557"/>
    </source>
</evidence>
<evidence type="ECO:0000256" key="7">
    <source>
        <dbReference type="ARBA" id="ARBA00022692"/>
    </source>
</evidence>
<evidence type="ECO:0000256" key="2">
    <source>
        <dbReference type="ARBA" id="ARBA00009584"/>
    </source>
</evidence>
<proteinExistence type="inferred from homology"/>
<dbReference type="PANTHER" id="PTHR14009:SF1">
    <property type="entry name" value="MITOCHONDRIAL PROTON_CALCIUM EXCHANGER PROTEIN"/>
    <property type="match status" value="1"/>
</dbReference>
<evidence type="ECO:0000256" key="18">
    <source>
        <dbReference type="PROSITE-ProRule" id="PRU01094"/>
    </source>
</evidence>
<keyword evidence="14" id="KW-0406">Ion transport</keyword>
<keyword evidence="12 20" id="KW-1133">Transmembrane helix</keyword>
<evidence type="ECO:0000256" key="4">
    <source>
        <dbReference type="ARBA" id="ARBA00022448"/>
    </source>
</evidence>
<feature type="coiled-coil region" evidence="19">
    <location>
        <begin position="574"/>
        <end position="673"/>
    </location>
</feature>
<sequence>MSRFCKCMPIRYGCQQHGENILSIPRFKAWNRPWIPAATLSPTVTNHEQYRIYHRAPPIDPEWVALRRPIRPPQTSMCCLHEYQPQRTAPLLRPLHLWHSTAVLHASNRTHGYFQHDRGFHISRPSWKELDETDTKVEKAVKVLKEKRKEKQIAEVVGATTPSAQRAEPPPTTQEVVLPKKPLMTRIWDEVKHYWNGFRLLGVDFKISARLLWRVLNGHTLTRREYKQFTRTASDMFRIVPFSVFIIIPFMEFLLPVALWLFPNMLPSTFQSRSDKEKKLKQELKVKLEMAKFLQDTIEDTALHSKKTKATERARQFAHFIEKIRTSGEQASNEEIIKFSKLFEDELTLDNLNREQLTALCRLLRLQPVGTNNFLRFQLRMQLRSLMADDKMIQKEGVDSLTVAELQGACQARGMRALGVPVERLKSQLQQWLDLHINEQIPTSLLLLSRTLYLPETLSTPDQLKATIASLPEATAEEAKVNLAELVGEKVDNTDRLNIIRKEEEEIKKEMMERAEQQEQEKKKVTEAMASEELVDDAKIQAQHVIMVLREPQRIEETTETDKADDELMTKEDLQDLGEVIKEIAEEKESMLSEKGELQELRQDVEEYREDLEDLKKVVEADEADVPKLVEAKSSARLGKRVNRMVSRLEKIVDELATEKETLVKEKKELAEDWKLRMKEELEPSQEMSDKMESQMDIKKKSILRVEELVNAMQKFGKVSDEMKLQRICEVLDEDKDGVINIQDAMKVIELIAKEDIALSTKQVGEIMDLICKEEILEELEEAVEREEQAVMETTKESKT</sequence>
<feature type="domain" description="Letm1 RBD" evidence="22">
    <location>
        <begin position="282"/>
        <end position="473"/>
    </location>
</feature>
<dbReference type="InterPro" id="IPR044202">
    <property type="entry name" value="LETM1/MDM38-like"/>
</dbReference>
<protein>
    <recommendedName>
        <fullName evidence="3">Mitochondrial proton/calcium exchanger protein</fullName>
    </recommendedName>
    <alternativeName>
        <fullName evidence="17">Leucine zipper-EF-hand-containing transmembrane protein 1</fullName>
    </alternativeName>
</protein>
<dbReference type="PROSITE" id="PS51758">
    <property type="entry name" value="LETM1_RBD"/>
    <property type="match status" value="1"/>
</dbReference>
<dbReference type="InterPro" id="IPR059005">
    <property type="entry name" value="LETM1_C"/>
</dbReference>
<dbReference type="Pfam" id="PF26561">
    <property type="entry name" value="LETM1_C"/>
    <property type="match status" value="1"/>
</dbReference>
<evidence type="ECO:0000256" key="1">
    <source>
        <dbReference type="ARBA" id="ARBA00004434"/>
    </source>
</evidence>
<dbReference type="AlphaFoldDB" id="A0A913Z427"/>
<keyword evidence="15 18" id="KW-0496">Mitochondrion</keyword>
<dbReference type="PROSITE" id="PS50222">
    <property type="entry name" value="EF_HAND_2"/>
    <property type="match status" value="1"/>
</dbReference>
<keyword evidence="11" id="KW-0809">Transit peptide</keyword>
<evidence type="ECO:0000256" key="19">
    <source>
        <dbReference type="SAM" id="Coils"/>
    </source>
</evidence>
<feature type="transmembrane region" description="Helical" evidence="20">
    <location>
        <begin position="239"/>
        <end position="262"/>
    </location>
</feature>
<keyword evidence="24" id="KW-1185">Reference proteome</keyword>
<dbReference type="Gene3D" id="1.10.238.10">
    <property type="entry name" value="EF-hand"/>
    <property type="match status" value="1"/>
</dbReference>
<dbReference type="EnsemblMetazoa" id="XM_038189547.1">
    <property type="protein sequence ID" value="XP_038045475.1"/>
    <property type="gene ID" value="LOC119720040"/>
</dbReference>
<evidence type="ECO:0000256" key="11">
    <source>
        <dbReference type="ARBA" id="ARBA00022946"/>
    </source>
</evidence>
<evidence type="ECO:0000256" key="16">
    <source>
        <dbReference type="ARBA" id="ARBA00023136"/>
    </source>
</evidence>